<name>A0A7J6DXX4_CANSA</name>
<sequence length="133" mass="15122">MVVFIFYPKICGTDPRASALEANVEVEEAAPLESTSAGSQDYHRSPINICIRYEECVGTCLLAVYSLACSTFLYFSPSLHDDRGVISHFGGVDYAGYLVLDNIQLLRQRYYYETWKADRTRYMMLINVDGCYD</sequence>
<comment type="caution">
    <text evidence="2">The sequence shown here is derived from an EMBL/GenBank/DDBJ whole genome shotgun (WGS) entry which is preliminary data.</text>
</comment>
<evidence type="ECO:0000259" key="1">
    <source>
        <dbReference type="Pfam" id="PF01331"/>
    </source>
</evidence>
<accession>A0A7J6DXX4</accession>
<dbReference type="Gene3D" id="3.30.470.30">
    <property type="entry name" value="DNA ligase/mRNA capping enzyme"/>
    <property type="match status" value="1"/>
</dbReference>
<evidence type="ECO:0000313" key="2">
    <source>
        <dbReference type="EMBL" id="KAF4350954.1"/>
    </source>
</evidence>
<dbReference type="Pfam" id="PF01331">
    <property type="entry name" value="mRNA_cap_enzyme"/>
    <property type="match status" value="1"/>
</dbReference>
<dbReference type="GO" id="GO:0006370">
    <property type="term" value="P:7-methylguanosine mRNA capping"/>
    <property type="evidence" value="ECO:0007669"/>
    <property type="project" value="InterPro"/>
</dbReference>
<gene>
    <name evidence="2" type="ORF">F8388_021661</name>
</gene>
<organism evidence="2 3">
    <name type="scientific">Cannabis sativa</name>
    <name type="common">Hemp</name>
    <name type="synonym">Marijuana</name>
    <dbReference type="NCBI Taxonomy" id="3483"/>
    <lineage>
        <taxon>Eukaryota</taxon>
        <taxon>Viridiplantae</taxon>
        <taxon>Streptophyta</taxon>
        <taxon>Embryophyta</taxon>
        <taxon>Tracheophyta</taxon>
        <taxon>Spermatophyta</taxon>
        <taxon>Magnoliopsida</taxon>
        <taxon>eudicotyledons</taxon>
        <taxon>Gunneridae</taxon>
        <taxon>Pentapetalae</taxon>
        <taxon>rosids</taxon>
        <taxon>fabids</taxon>
        <taxon>Rosales</taxon>
        <taxon>Cannabaceae</taxon>
        <taxon>Cannabis</taxon>
    </lineage>
</organism>
<feature type="domain" description="mRNA capping enzyme adenylation" evidence="1">
    <location>
        <begin position="101"/>
        <end position="132"/>
    </location>
</feature>
<dbReference type="GO" id="GO:0005524">
    <property type="term" value="F:ATP binding"/>
    <property type="evidence" value="ECO:0007669"/>
    <property type="project" value="InterPro"/>
</dbReference>
<dbReference type="AlphaFoldDB" id="A0A7J6DXX4"/>
<dbReference type="Proteomes" id="UP000525078">
    <property type="component" value="Unassembled WGS sequence"/>
</dbReference>
<dbReference type="GO" id="GO:0004484">
    <property type="term" value="F:mRNA guanylyltransferase activity"/>
    <property type="evidence" value="ECO:0007669"/>
    <property type="project" value="InterPro"/>
</dbReference>
<dbReference type="InterPro" id="IPR001339">
    <property type="entry name" value="mRNA_cap_enzyme_adenylation"/>
</dbReference>
<reference evidence="2 3" key="1">
    <citation type="journal article" date="2020" name="bioRxiv">
        <title>Sequence and annotation of 42 cannabis genomes reveals extensive copy number variation in cannabinoid synthesis and pathogen resistance genes.</title>
        <authorList>
            <person name="Mckernan K.J."/>
            <person name="Helbert Y."/>
            <person name="Kane L.T."/>
            <person name="Ebling H."/>
            <person name="Zhang L."/>
            <person name="Liu B."/>
            <person name="Eaton Z."/>
            <person name="Mclaughlin S."/>
            <person name="Kingan S."/>
            <person name="Baybayan P."/>
            <person name="Concepcion G."/>
            <person name="Jordan M."/>
            <person name="Riva A."/>
            <person name="Barbazuk W."/>
            <person name="Harkins T."/>
        </authorList>
    </citation>
    <scope>NUCLEOTIDE SEQUENCE [LARGE SCALE GENOMIC DNA]</scope>
    <source>
        <strain evidence="3">cv. Jamaican Lion 4</strain>
        <tissue evidence="2">Leaf</tissue>
    </source>
</reference>
<dbReference type="EMBL" id="JAATIP010000351">
    <property type="protein sequence ID" value="KAF4350954.1"/>
    <property type="molecule type" value="Genomic_DNA"/>
</dbReference>
<proteinExistence type="predicted"/>
<evidence type="ECO:0000313" key="3">
    <source>
        <dbReference type="Proteomes" id="UP000525078"/>
    </source>
</evidence>
<protein>
    <recommendedName>
        <fullName evidence="1">mRNA capping enzyme adenylation domain-containing protein</fullName>
    </recommendedName>
</protein>